<dbReference type="Pfam" id="PF00440">
    <property type="entry name" value="TetR_N"/>
    <property type="match status" value="1"/>
</dbReference>
<dbReference type="InterPro" id="IPR009057">
    <property type="entry name" value="Homeodomain-like_sf"/>
</dbReference>
<dbReference type="InterPro" id="IPR004111">
    <property type="entry name" value="Repressor_TetR_C"/>
</dbReference>
<dbReference type="PROSITE" id="PS50977">
    <property type="entry name" value="HTH_TETR_2"/>
    <property type="match status" value="1"/>
</dbReference>
<accession>A0A3G6ITR9</accession>
<feature type="region of interest" description="Disordered" evidence="5">
    <location>
        <begin position="182"/>
        <end position="201"/>
    </location>
</feature>
<evidence type="ECO:0000256" key="5">
    <source>
        <dbReference type="SAM" id="MobiDB-lite"/>
    </source>
</evidence>
<reference evidence="7 8" key="1">
    <citation type="submission" date="2018-11" db="EMBL/GenBank/DDBJ databases">
        <authorList>
            <person name="Kleinhagauer T."/>
            <person name="Glaeser S.P."/>
            <person name="Spergser J."/>
            <person name="Ruckert C."/>
            <person name="Kaempfer P."/>
            <person name="Busse H.-J."/>
        </authorList>
    </citation>
    <scope>NUCLEOTIDE SEQUENCE [LARGE SCALE GENOMIC DNA]</scope>
    <source>
        <strain evidence="7 8">812CH</strain>
    </source>
</reference>
<dbReference type="Proteomes" id="UP000271426">
    <property type="component" value="Chromosome"/>
</dbReference>
<dbReference type="GO" id="GO:0003700">
    <property type="term" value="F:DNA-binding transcription factor activity"/>
    <property type="evidence" value="ECO:0007669"/>
    <property type="project" value="TreeGrafter"/>
</dbReference>
<dbReference type="PRINTS" id="PR00455">
    <property type="entry name" value="HTHTETR"/>
</dbReference>
<evidence type="ECO:0000259" key="6">
    <source>
        <dbReference type="PROSITE" id="PS50977"/>
    </source>
</evidence>
<evidence type="ECO:0000256" key="3">
    <source>
        <dbReference type="ARBA" id="ARBA00023163"/>
    </source>
</evidence>
<dbReference type="InterPro" id="IPR050109">
    <property type="entry name" value="HTH-type_TetR-like_transc_reg"/>
</dbReference>
<feature type="domain" description="HTH tetR-type" evidence="6">
    <location>
        <begin position="39"/>
        <end position="99"/>
    </location>
</feature>
<dbReference type="Gene3D" id="1.10.357.10">
    <property type="entry name" value="Tetracycline Repressor, domain 2"/>
    <property type="match status" value="1"/>
</dbReference>
<proteinExistence type="predicted"/>
<keyword evidence="8" id="KW-1185">Reference proteome</keyword>
<dbReference type="EMBL" id="CP033898">
    <property type="protein sequence ID" value="AZA08957.1"/>
    <property type="molecule type" value="Genomic_DNA"/>
</dbReference>
<sequence>MAYIGAVPAKITTTATSSLLHWQKPHEALSLLANVDGVQLSKASIISMSIEILDSYGLADMTMRRVSSQLGVAPGALYWHFKNKQALIDATARHLLAQWSATSFHSLESACVELRRAMLAHRDGAELISAAVSDADLRQDIEQVLAQAIGGSQAALGASTALHFVLGSTVIAQAEHQAAQATAGQSVHSTDGKAGEPGAAAPDVCEADSLHFLQGVHLIDSGLRALESDA</sequence>
<dbReference type="InterPro" id="IPR036271">
    <property type="entry name" value="Tet_transcr_reg_TetR-rel_C_sf"/>
</dbReference>
<name>A0A3G6ITR9_9CORY</name>
<evidence type="ECO:0000256" key="1">
    <source>
        <dbReference type="ARBA" id="ARBA00023015"/>
    </source>
</evidence>
<dbReference type="GO" id="GO:0045892">
    <property type="term" value="P:negative regulation of DNA-templated transcription"/>
    <property type="evidence" value="ECO:0007669"/>
    <property type="project" value="InterPro"/>
</dbReference>
<feature type="DNA-binding region" description="H-T-H motif" evidence="4">
    <location>
        <begin position="62"/>
        <end position="81"/>
    </location>
</feature>
<gene>
    <name evidence="7" type="primary">tetR</name>
    <name evidence="7" type="ORF">CPPEL_04150</name>
</gene>
<evidence type="ECO:0000313" key="8">
    <source>
        <dbReference type="Proteomes" id="UP000271426"/>
    </source>
</evidence>
<protein>
    <submittedName>
        <fullName evidence="7">Tetracycline repressor protein class B</fullName>
    </submittedName>
</protein>
<keyword evidence="1" id="KW-0805">Transcription regulation</keyword>
<dbReference type="InterPro" id="IPR023772">
    <property type="entry name" value="DNA-bd_HTH_TetR-type_CS"/>
</dbReference>
<dbReference type="PANTHER" id="PTHR30055">
    <property type="entry name" value="HTH-TYPE TRANSCRIPTIONAL REGULATOR RUTR"/>
    <property type="match status" value="1"/>
</dbReference>
<dbReference type="Gene3D" id="1.10.10.60">
    <property type="entry name" value="Homeodomain-like"/>
    <property type="match status" value="1"/>
</dbReference>
<dbReference type="PANTHER" id="PTHR30055:SF151">
    <property type="entry name" value="TRANSCRIPTIONAL REGULATORY PROTEIN"/>
    <property type="match status" value="1"/>
</dbReference>
<evidence type="ECO:0000256" key="2">
    <source>
        <dbReference type="ARBA" id="ARBA00023125"/>
    </source>
</evidence>
<keyword evidence="2 4" id="KW-0238">DNA-binding</keyword>
<keyword evidence="3" id="KW-0804">Transcription</keyword>
<dbReference type="InterPro" id="IPR001647">
    <property type="entry name" value="HTH_TetR"/>
</dbReference>
<evidence type="ECO:0000313" key="7">
    <source>
        <dbReference type="EMBL" id="AZA08957.1"/>
    </source>
</evidence>
<dbReference type="KEGG" id="cpso:CPPEL_04150"/>
<dbReference type="PROSITE" id="PS01081">
    <property type="entry name" value="HTH_TETR_1"/>
    <property type="match status" value="1"/>
</dbReference>
<dbReference type="Pfam" id="PF02909">
    <property type="entry name" value="TetR_C_1"/>
    <property type="match status" value="1"/>
</dbReference>
<evidence type="ECO:0000256" key="4">
    <source>
        <dbReference type="PROSITE-ProRule" id="PRU00335"/>
    </source>
</evidence>
<dbReference type="SUPFAM" id="SSF48498">
    <property type="entry name" value="Tetracyclin repressor-like, C-terminal domain"/>
    <property type="match status" value="1"/>
</dbReference>
<dbReference type="AlphaFoldDB" id="A0A3G6ITR9"/>
<organism evidence="7 8">
    <name type="scientific">Corynebacterium pseudopelargi</name>
    <dbReference type="NCBI Taxonomy" id="2080757"/>
    <lineage>
        <taxon>Bacteria</taxon>
        <taxon>Bacillati</taxon>
        <taxon>Actinomycetota</taxon>
        <taxon>Actinomycetes</taxon>
        <taxon>Mycobacteriales</taxon>
        <taxon>Corynebacteriaceae</taxon>
        <taxon>Corynebacterium</taxon>
    </lineage>
</organism>
<dbReference type="SUPFAM" id="SSF46689">
    <property type="entry name" value="Homeodomain-like"/>
    <property type="match status" value="1"/>
</dbReference>
<dbReference type="GO" id="GO:0000976">
    <property type="term" value="F:transcription cis-regulatory region binding"/>
    <property type="evidence" value="ECO:0007669"/>
    <property type="project" value="TreeGrafter"/>
</dbReference>